<reference evidence="3" key="1">
    <citation type="submission" date="2023-10" db="EMBL/GenBank/DDBJ databases">
        <authorList>
            <person name="Chen Y."/>
            <person name="Shah S."/>
            <person name="Dougan E. K."/>
            <person name="Thang M."/>
            <person name="Chan C."/>
        </authorList>
    </citation>
    <scope>NUCLEOTIDE SEQUENCE [LARGE SCALE GENOMIC DNA]</scope>
</reference>
<feature type="region of interest" description="Disordered" evidence="1">
    <location>
        <begin position="310"/>
        <end position="329"/>
    </location>
</feature>
<feature type="region of interest" description="Disordered" evidence="1">
    <location>
        <begin position="68"/>
        <end position="99"/>
    </location>
</feature>
<evidence type="ECO:0000313" key="3">
    <source>
        <dbReference type="EMBL" id="CAK0831573.1"/>
    </source>
</evidence>
<proteinExistence type="predicted"/>
<evidence type="ECO:0000313" key="4">
    <source>
        <dbReference type="Proteomes" id="UP001189429"/>
    </source>
</evidence>
<feature type="transmembrane region" description="Helical" evidence="2">
    <location>
        <begin position="540"/>
        <end position="558"/>
    </location>
</feature>
<keyword evidence="2" id="KW-0812">Transmembrane</keyword>
<gene>
    <name evidence="3" type="ORF">PCOR1329_LOCUS29868</name>
</gene>
<evidence type="ECO:0000256" key="2">
    <source>
        <dbReference type="SAM" id="Phobius"/>
    </source>
</evidence>
<keyword evidence="2" id="KW-1133">Transmembrane helix</keyword>
<feature type="compositionally biased region" description="Pro residues" evidence="1">
    <location>
        <begin position="88"/>
        <end position="98"/>
    </location>
</feature>
<dbReference type="Proteomes" id="UP001189429">
    <property type="component" value="Unassembled WGS sequence"/>
</dbReference>
<protein>
    <recommendedName>
        <fullName evidence="5">Transmembrane 9 superfamily member</fullName>
    </recommendedName>
</protein>
<feature type="transmembrane region" description="Helical" evidence="2">
    <location>
        <begin position="719"/>
        <end position="741"/>
    </location>
</feature>
<evidence type="ECO:0008006" key="5">
    <source>
        <dbReference type="Google" id="ProtNLM"/>
    </source>
</evidence>
<feature type="transmembrane region" description="Helical" evidence="2">
    <location>
        <begin position="508"/>
        <end position="528"/>
    </location>
</feature>
<name>A0ABN9SIQ7_9DINO</name>
<dbReference type="EMBL" id="CAUYUJ010011336">
    <property type="protein sequence ID" value="CAK0831573.1"/>
    <property type="molecule type" value="Genomic_DNA"/>
</dbReference>
<feature type="transmembrane region" description="Helical" evidence="2">
    <location>
        <begin position="480"/>
        <end position="502"/>
    </location>
</feature>
<comment type="caution">
    <text evidence="3">The sequence shown here is derived from an EMBL/GenBank/DDBJ whole genome shotgun (WGS) entry which is preliminary data.</text>
</comment>
<accession>A0ABN9SIQ7</accession>
<evidence type="ECO:0000256" key="1">
    <source>
        <dbReference type="SAM" id="MobiDB-lite"/>
    </source>
</evidence>
<organism evidence="3 4">
    <name type="scientific">Prorocentrum cordatum</name>
    <dbReference type="NCBI Taxonomy" id="2364126"/>
    <lineage>
        <taxon>Eukaryota</taxon>
        <taxon>Sar</taxon>
        <taxon>Alveolata</taxon>
        <taxon>Dinophyceae</taxon>
        <taxon>Prorocentrales</taxon>
        <taxon>Prorocentraceae</taxon>
        <taxon>Prorocentrum</taxon>
    </lineage>
</organism>
<keyword evidence="4" id="KW-1185">Reference proteome</keyword>
<keyword evidence="2" id="KW-0472">Membrane</keyword>
<sequence>MTIAATPGAPSAEVSTKDVADLVKLLRHPNVVVIAMQGISRLGCRLDWTRWCYAILTVQAPMEVNDEARAPPDRLPEQPAPGEVGAPGPAPPAPPNPAYMPAQELREWCSGNGQRFDFWAQIKQLRLHLHDESNHAAASDFRAGQREELEGLQKRSLGHGCNQQEAPHLRAREEALLTPLFLQESSPNLPSLRLGKLIGGSSFSSRKPRKKENPSGNLTTMFWLWSRATDASLESREVARTRLECSAHYVRAKAYVDDSAQSVQGSEHAGLAEPVPASVHVAHQLHGMDCALSIKLQSAARDLGAMTSAGKRKSHCQAGAETQPGLQEGEQQVFSIKVSGAARELHKPGALAAGPWSHRALGLAGGQIQSRRAQAAARSGRRGPGACATAVLDLLSPAKHGPQFRLRYEQMSAFDDVRGDLRADHQFDGTLPTKVQTTGMADLSILIQLSRSFGAEMKLSADTKHLLERRLKQALQPGQIVLCAFLTTIIFAFTYLSLASSLRYNDSALSILIVLCFAALYAAVTYGARTRYKNKRPARAWIAVAVCGWTAIVAGYIIGERAWYMYTAQYFVYGKMASYVNVDPIQDKGRSYMDSGVIYFKEGSYVDARKSVAFHNGLTYCVAPIMRSTNGTLATVDFWAVGTDCCGESGAQFTCGDMGSKARSGLRLLDDTSRAMYLLGVQEWSATAGIRVDHPVFFRWTRDPITYREETYNLGWSNFWFYVTLCFVASFVATFMIHSALRRARVV</sequence>